<gene>
    <name evidence="3" type="ORF">SAMN05192540_3832</name>
</gene>
<dbReference type="PANTHER" id="PTHR35797:SF1">
    <property type="entry name" value="PROTEASE"/>
    <property type="match status" value="1"/>
</dbReference>
<keyword evidence="1" id="KW-1133">Transmembrane helix</keyword>
<evidence type="ECO:0000313" key="3">
    <source>
        <dbReference type="EMBL" id="SEC69616.1"/>
    </source>
</evidence>
<keyword evidence="3" id="KW-0378">Hydrolase</keyword>
<feature type="transmembrane region" description="Helical" evidence="1">
    <location>
        <begin position="82"/>
        <end position="102"/>
    </location>
</feature>
<reference evidence="3 4" key="1">
    <citation type="submission" date="2016-10" db="EMBL/GenBank/DDBJ databases">
        <authorList>
            <person name="de Groot N.N."/>
        </authorList>
    </citation>
    <scope>NUCLEOTIDE SEQUENCE [LARGE SCALE GENOMIC DNA]</scope>
    <source>
        <strain evidence="3 4">MAR_2009_71</strain>
    </source>
</reference>
<keyword evidence="1" id="KW-0812">Transmembrane</keyword>
<feature type="transmembrane region" description="Helical" evidence="1">
    <location>
        <begin position="12"/>
        <end position="33"/>
    </location>
</feature>
<evidence type="ECO:0000259" key="2">
    <source>
        <dbReference type="Pfam" id="PF02517"/>
    </source>
</evidence>
<dbReference type="GO" id="GO:0080120">
    <property type="term" value="P:CAAX-box protein maturation"/>
    <property type="evidence" value="ECO:0007669"/>
    <property type="project" value="UniProtKB-ARBA"/>
</dbReference>
<dbReference type="Proteomes" id="UP000183038">
    <property type="component" value="Unassembled WGS sequence"/>
</dbReference>
<feature type="transmembrane region" description="Helical" evidence="1">
    <location>
        <begin position="165"/>
        <end position="191"/>
    </location>
</feature>
<accession>A0A1H4ULH8</accession>
<proteinExistence type="predicted"/>
<dbReference type="EMBL" id="FNTB01000001">
    <property type="protein sequence ID" value="SEC69616.1"/>
    <property type="molecule type" value="Genomic_DNA"/>
</dbReference>
<keyword evidence="3" id="KW-0645">Protease</keyword>
<dbReference type="InterPro" id="IPR003675">
    <property type="entry name" value="Rce1/LyrA-like_dom"/>
</dbReference>
<protein>
    <submittedName>
        <fullName evidence="3">CAAX protease self-immunity</fullName>
    </submittedName>
</protein>
<feature type="transmembrane region" description="Helical" evidence="1">
    <location>
        <begin position="39"/>
        <end position="61"/>
    </location>
</feature>
<dbReference type="PANTHER" id="PTHR35797">
    <property type="entry name" value="PROTEASE-RELATED"/>
    <property type="match status" value="1"/>
</dbReference>
<evidence type="ECO:0000313" key="4">
    <source>
        <dbReference type="Proteomes" id="UP000183038"/>
    </source>
</evidence>
<sequence>MSEKLSHPKQIWKTILLFLGVLTLLSAICYYAILKLNPTSIYVGALMMSPALSAFITLKLLKRPISSLPLGLKRLKNLRLSYLIPVAYIMIAYVLIWVFGFGNVLNQETITEWSQELGMEGFNSTIILLTMFVLLSIVGVVKNIGSTLGEEIGWRGFFIYELRKLFSFGTVSIISGLIWAIWHWPIIFLIYKGSGNLLLHITAFTVMIVAISVILAYYTFKSNSLWPAALFHSVHNIFIQKIFTPLTITNDRTTFWIDEYGLMLAIITTLFAIYFWRKAKIENL</sequence>
<feature type="transmembrane region" description="Helical" evidence="1">
    <location>
        <begin position="197"/>
        <end position="218"/>
    </location>
</feature>
<feature type="transmembrane region" description="Helical" evidence="1">
    <location>
        <begin position="122"/>
        <end position="144"/>
    </location>
</feature>
<dbReference type="AlphaFoldDB" id="A0A1H4ULH8"/>
<dbReference type="OrthoDB" id="9777755at2"/>
<dbReference type="GO" id="GO:0004175">
    <property type="term" value="F:endopeptidase activity"/>
    <property type="evidence" value="ECO:0007669"/>
    <property type="project" value="UniProtKB-ARBA"/>
</dbReference>
<feature type="transmembrane region" description="Helical" evidence="1">
    <location>
        <begin position="255"/>
        <end position="276"/>
    </location>
</feature>
<keyword evidence="1" id="KW-0472">Membrane</keyword>
<dbReference type="GO" id="GO:0006508">
    <property type="term" value="P:proteolysis"/>
    <property type="evidence" value="ECO:0007669"/>
    <property type="project" value="UniProtKB-KW"/>
</dbReference>
<organism evidence="3 4">
    <name type="scientific">Maribacter dokdonensis</name>
    <dbReference type="NCBI Taxonomy" id="320912"/>
    <lineage>
        <taxon>Bacteria</taxon>
        <taxon>Pseudomonadati</taxon>
        <taxon>Bacteroidota</taxon>
        <taxon>Flavobacteriia</taxon>
        <taxon>Flavobacteriales</taxon>
        <taxon>Flavobacteriaceae</taxon>
        <taxon>Maribacter</taxon>
    </lineage>
</organism>
<name>A0A1H4ULH8_9FLAO</name>
<dbReference type="InterPro" id="IPR042150">
    <property type="entry name" value="MmRce1-like"/>
</dbReference>
<dbReference type="Pfam" id="PF02517">
    <property type="entry name" value="Rce1-like"/>
    <property type="match status" value="1"/>
</dbReference>
<feature type="domain" description="CAAX prenyl protease 2/Lysostaphin resistance protein A-like" evidence="2">
    <location>
        <begin position="138"/>
        <end position="238"/>
    </location>
</feature>
<evidence type="ECO:0000256" key="1">
    <source>
        <dbReference type="SAM" id="Phobius"/>
    </source>
</evidence>